<keyword evidence="5" id="KW-0067">ATP-binding</keyword>
<dbReference type="InterPro" id="IPR014001">
    <property type="entry name" value="Helicase_ATP-bd"/>
</dbReference>
<dbReference type="InterPro" id="IPR055368">
    <property type="entry name" value="WH3_Lhr"/>
</dbReference>
<dbReference type="EMBL" id="CP067089">
    <property type="protein sequence ID" value="QQO11190.1"/>
    <property type="molecule type" value="Genomic_DNA"/>
</dbReference>
<evidence type="ECO:0000313" key="12">
    <source>
        <dbReference type="Proteomes" id="UP000595917"/>
    </source>
</evidence>
<dbReference type="KEGG" id="bhc:JFL75_09855"/>
<gene>
    <name evidence="11" type="ORF">JFL75_09855</name>
</gene>
<evidence type="ECO:0000256" key="6">
    <source>
        <dbReference type="ARBA" id="ARBA00023125"/>
    </source>
</evidence>
<evidence type="ECO:0000259" key="9">
    <source>
        <dbReference type="PROSITE" id="PS51192"/>
    </source>
</evidence>
<protein>
    <submittedName>
        <fullName evidence="11">DEAD/DEAH box helicase</fullName>
    </submittedName>
</protein>
<dbReference type="GO" id="GO:0003677">
    <property type="term" value="F:DNA binding"/>
    <property type="evidence" value="ECO:0007669"/>
    <property type="project" value="UniProtKB-KW"/>
</dbReference>
<dbReference type="PROSITE" id="PS51194">
    <property type="entry name" value="HELICASE_CTER"/>
    <property type="match status" value="1"/>
</dbReference>
<evidence type="ECO:0000259" key="10">
    <source>
        <dbReference type="PROSITE" id="PS51194"/>
    </source>
</evidence>
<dbReference type="SMART" id="SM00487">
    <property type="entry name" value="DEXDc"/>
    <property type="match status" value="1"/>
</dbReference>
<evidence type="ECO:0000256" key="4">
    <source>
        <dbReference type="ARBA" id="ARBA00022806"/>
    </source>
</evidence>
<name>A0A7T7XRK5_9SPIR</name>
<dbReference type="SMART" id="SM00490">
    <property type="entry name" value="HELICc"/>
    <property type="match status" value="1"/>
</dbReference>
<accession>A0A7T7XRK5</accession>
<keyword evidence="8" id="KW-0413">Isomerase</keyword>
<dbReference type="Pfam" id="PF08494">
    <property type="entry name" value="DEAD_assoc"/>
    <property type="match status" value="1"/>
</dbReference>
<feature type="domain" description="Helicase ATP-binding" evidence="9">
    <location>
        <begin position="30"/>
        <end position="220"/>
    </location>
</feature>
<keyword evidence="12" id="KW-1185">Reference proteome</keyword>
<dbReference type="InterPro" id="IPR027417">
    <property type="entry name" value="P-loop_NTPase"/>
</dbReference>
<dbReference type="InterPro" id="IPR045628">
    <property type="entry name" value="Lhr_WH_dom"/>
</dbReference>
<dbReference type="GO" id="GO:0006281">
    <property type="term" value="P:DNA repair"/>
    <property type="evidence" value="ECO:0007669"/>
    <property type="project" value="UniProtKB-KW"/>
</dbReference>
<organism evidence="11 12">
    <name type="scientific">Breznakiella homolactica</name>
    <dbReference type="NCBI Taxonomy" id="2798577"/>
    <lineage>
        <taxon>Bacteria</taxon>
        <taxon>Pseudomonadati</taxon>
        <taxon>Spirochaetota</taxon>
        <taxon>Spirochaetia</taxon>
        <taxon>Spirochaetales</taxon>
        <taxon>Breznakiellaceae</taxon>
        <taxon>Breznakiella</taxon>
    </lineage>
</organism>
<feature type="domain" description="Helicase C-terminal" evidence="10">
    <location>
        <begin position="267"/>
        <end position="438"/>
    </location>
</feature>
<dbReference type="GO" id="GO:0004386">
    <property type="term" value="F:helicase activity"/>
    <property type="evidence" value="ECO:0007669"/>
    <property type="project" value="UniProtKB-KW"/>
</dbReference>
<dbReference type="PANTHER" id="PTHR47962">
    <property type="entry name" value="ATP-DEPENDENT HELICASE LHR-RELATED-RELATED"/>
    <property type="match status" value="1"/>
</dbReference>
<reference evidence="11" key="1">
    <citation type="submission" date="2021-01" db="EMBL/GenBank/DDBJ databases">
        <title>Description of Breznakiella homolactica.</title>
        <authorList>
            <person name="Song Y."/>
            <person name="Brune A."/>
        </authorList>
    </citation>
    <scope>NUCLEOTIDE SEQUENCE</scope>
    <source>
        <strain evidence="11">RmG30</strain>
    </source>
</reference>
<dbReference type="Gene3D" id="3.40.50.300">
    <property type="entry name" value="P-loop containing nucleotide triphosphate hydrolases"/>
    <property type="match status" value="2"/>
</dbReference>
<evidence type="ECO:0000256" key="3">
    <source>
        <dbReference type="ARBA" id="ARBA00022801"/>
    </source>
</evidence>
<keyword evidence="4 11" id="KW-0347">Helicase</keyword>
<evidence type="ECO:0000256" key="2">
    <source>
        <dbReference type="ARBA" id="ARBA00022763"/>
    </source>
</evidence>
<dbReference type="RefSeq" id="WP_215628499.1">
    <property type="nucleotide sequence ID" value="NZ_CP067089.2"/>
</dbReference>
<dbReference type="InterPro" id="IPR011545">
    <property type="entry name" value="DEAD/DEAH_box_helicase_dom"/>
</dbReference>
<dbReference type="Pfam" id="PF23235">
    <property type="entry name" value="WHD_3rd_Lhr"/>
    <property type="match status" value="1"/>
</dbReference>
<dbReference type="PROSITE" id="PS51192">
    <property type="entry name" value="HELICASE_ATP_BIND_1"/>
    <property type="match status" value="1"/>
</dbReference>
<keyword evidence="1" id="KW-0547">Nucleotide-binding</keyword>
<evidence type="ECO:0000256" key="8">
    <source>
        <dbReference type="ARBA" id="ARBA00023235"/>
    </source>
</evidence>
<dbReference type="InterPro" id="IPR055367">
    <property type="entry name" value="WH4_Lhr"/>
</dbReference>
<dbReference type="PANTHER" id="PTHR47962:SF5">
    <property type="entry name" value="ATP-DEPENDENT HELICASE LHR-RELATED"/>
    <property type="match status" value="1"/>
</dbReference>
<dbReference type="InterPro" id="IPR013701">
    <property type="entry name" value="Lhr-like_DEAD/DEAH_assoc"/>
</dbReference>
<dbReference type="InterPro" id="IPR052511">
    <property type="entry name" value="ATP-dep_Helicase"/>
</dbReference>
<dbReference type="GO" id="GO:0005524">
    <property type="term" value="F:ATP binding"/>
    <property type="evidence" value="ECO:0007669"/>
    <property type="project" value="UniProtKB-KW"/>
</dbReference>
<dbReference type="Pfam" id="PF00270">
    <property type="entry name" value="DEAD"/>
    <property type="match status" value="1"/>
</dbReference>
<keyword evidence="7" id="KW-0234">DNA repair</keyword>
<keyword evidence="2" id="KW-0227">DNA damage</keyword>
<evidence type="ECO:0000313" key="11">
    <source>
        <dbReference type="EMBL" id="QQO11190.1"/>
    </source>
</evidence>
<dbReference type="InterPro" id="IPR001650">
    <property type="entry name" value="Helicase_C-like"/>
</dbReference>
<dbReference type="Proteomes" id="UP000595917">
    <property type="component" value="Chromosome"/>
</dbReference>
<dbReference type="GO" id="GO:0016887">
    <property type="term" value="F:ATP hydrolysis activity"/>
    <property type="evidence" value="ECO:0007669"/>
    <property type="project" value="TreeGrafter"/>
</dbReference>
<dbReference type="SUPFAM" id="SSF52540">
    <property type="entry name" value="P-loop containing nucleoside triphosphate hydrolases"/>
    <property type="match status" value="1"/>
</dbReference>
<keyword evidence="3" id="KW-0378">Hydrolase</keyword>
<dbReference type="Pfam" id="PF19306">
    <property type="entry name" value="WHD_Lhr"/>
    <property type="match status" value="1"/>
</dbReference>
<evidence type="ECO:0000256" key="7">
    <source>
        <dbReference type="ARBA" id="ARBA00023204"/>
    </source>
</evidence>
<keyword evidence="6" id="KW-0238">DNA-binding</keyword>
<dbReference type="Pfam" id="PF00271">
    <property type="entry name" value="Helicase_C"/>
    <property type="match status" value="1"/>
</dbReference>
<evidence type="ECO:0000256" key="5">
    <source>
        <dbReference type="ARBA" id="ARBA00022840"/>
    </source>
</evidence>
<dbReference type="Pfam" id="PF23234">
    <property type="entry name" value="WHD_4th_Lhr"/>
    <property type="match status" value="1"/>
</dbReference>
<evidence type="ECO:0000256" key="1">
    <source>
        <dbReference type="ARBA" id="ARBA00022741"/>
    </source>
</evidence>
<proteinExistence type="predicted"/>
<sequence>MTVPGIFHPLIEKWFRETYGSPTPVQAEAWPLIHEGKHVLALAPTGSGKTLTAFLVALSRLISGEYPPGELSVLYVSPLKALNEDIKRNLLDPLTGLRSRFEKEGVPFPDITVQTRSGDTPQSERRRFLSHPPSILALTPESLNILLLSPKGRLVLSAVRYVILDEIHAVLGNKRGSFLSCQIDRLRLEAGEFQRVALSATVDPPEEAAAFAGGFREVAIVAPPAEKKIDLTVEYPTAAIEIPVHGYDRKNERQRKTDRYGARYTVLVDIISERIRENKTTLVFTDSRRRAERIAFLLNERAETTVAFAHHGSLSREVRRSVEQRLADGELPCVVATGSLELGIDIGSVDEVILAGTPGSSAAALQRIGRAGHGVGMVSRGRIIPFHGMDLLCAAALSGAVESREIEKAKTIENPLDILAQTILALVSEKERNIDELYELLREFYSFKTLSRQSYDRVVQMLAGRYATTRLRDLKPRLFFDAQTGTIRTADGTLLLLYSSGGVIPNRGSYSMRISGGTKIGELDEEFVWERRTGDTFSFGTRSWSIASIGPEAVEVVPLERPADFVPFWRAEAVYRSPVLVRRILAILDKSNENMFPGDELKKKGFTEGAAGSLRDFIEAQKQAQQGRMLPGTYSIPIEIIDDPVNRGDSLSIIIHAFRGGAVHYPLAMALAEKLEEELQLRVETIPDDNSILIVLPRTFEESPEDYLREALRGLGENDQGRDYFSRRLESSGVFGAAFREAAERSLLLPKAGFGKRTPLWVMRQRARRLFEVVSGYGDFPAIAEAWRSCLCDQFDLPGFDELIQDIRDGTVKLQFFRTQEPTPFSRDMIWKETNRFLYDTDEKPEHRGSSLGDRVIEEALGDAKARPALAAALVSDFTARLKRELPGWAPEDIPGLTEWAKERLAIPLDEWERLMAVSPEEVQTAWERDHTLGGMLRILQRGNAEIPSVVHREWEKTWQDEALTQLGPWLRYQGPLDLARIAGIFGVSPGEADDAVDALAEEGEVVRHVAVSGEAAENDLISDRDNLELLLRLSRKKARPQIRERPPSLIAPFLAIRQGIAAQRQKPWETLACYTAPVKLWESELLPARDSSYRPETLEAELGGGELLWYGQGREKAGFCLPEDLDLVLPERIPPGPPFFSLLNSWDRPKDFWELKDALGLDSAAAIRALWKEVWSGRLSSDSWEALRRGIENGFNPRESADLLPEAPAGGRPRRVPRALRDRWRSGSPLPGRWYPLAAEQDEGFDPLETEELDRDRVRLLVRRWGVLCRPFLERETGGPLGWGRLLPAMRRLELAGELVAGRFFSGITSLQFAAPSIAEDLDKADSEEGIYWMNAADPASPAGLGIEGSDPRLPPRLASTRLCFRGSALAAVSYRSGRELELFFSPDDPKAAEILSFTAAYKTRAVHPERKVVTETINGKGAAASEFAPILKLLGFEQDRGKLVLW</sequence>